<name>A0A024FX22_9STRA</name>
<reference evidence="1 2" key="1">
    <citation type="submission" date="2012-05" db="EMBL/GenBank/DDBJ databases">
        <title>Recombination and specialization in a pathogen metapopulation.</title>
        <authorList>
            <person name="Gardiner A."/>
            <person name="Kemen E."/>
            <person name="Schultz-Larsen T."/>
            <person name="MacLean D."/>
            <person name="Van Oosterhout C."/>
            <person name="Jones J.D.G."/>
        </authorList>
    </citation>
    <scope>NUCLEOTIDE SEQUENCE [LARGE SCALE GENOMIC DNA]</scope>
    <source>
        <strain evidence="1 2">Ac Nc2</strain>
    </source>
</reference>
<accession>A0A024FX22</accession>
<comment type="caution">
    <text evidence="1">The sequence shown here is derived from an EMBL/GenBank/DDBJ whole genome shotgun (WGS) entry which is preliminary data.</text>
</comment>
<evidence type="ECO:0000313" key="2">
    <source>
        <dbReference type="Proteomes" id="UP000053237"/>
    </source>
</evidence>
<dbReference type="InParanoid" id="A0A024FX22"/>
<dbReference type="EMBL" id="CAIX01001772">
    <property type="protein sequence ID" value="CCI11733.1"/>
    <property type="molecule type" value="Genomic_DNA"/>
</dbReference>
<keyword evidence="2" id="KW-1185">Reference proteome</keyword>
<protein>
    <submittedName>
        <fullName evidence="1">Uncharacterized protein</fullName>
    </submittedName>
</protein>
<evidence type="ECO:0000313" key="1">
    <source>
        <dbReference type="EMBL" id="CCI11733.1"/>
    </source>
</evidence>
<organism evidence="1 2">
    <name type="scientific">Albugo candida</name>
    <dbReference type="NCBI Taxonomy" id="65357"/>
    <lineage>
        <taxon>Eukaryota</taxon>
        <taxon>Sar</taxon>
        <taxon>Stramenopiles</taxon>
        <taxon>Oomycota</taxon>
        <taxon>Peronosporomycetes</taxon>
        <taxon>Albuginales</taxon>
        <taxon>Albuginaceae</taxon>
        <taxon>Albugo</taxon>
    </lineage>
</organism>
<gene>
    <name evidence="1" type="ORF">BN9_133770</name>
</gene>
<dbReference type="AlphaFoldDB" id="A0A024FX22"/>
<dbReference type="Proteomes" id="UP000053237">
    <property type="component" value="Unassembled WGS sequence"/>
</dbReference>
<sequence>MSTIARKIQWFFKFLFLAKRNKSTEEMRDPSASPREYVPLLLQRQYDNRRREVVEDKKQAQKQCVQFRMPNFRVECSFWVGHVFLNETGLHVVMSQFYIIAFLAAPEHLLRIEAPIMLLHRFLSQKSQNALAFSLTIFQPPRIYTILRKSGRYCRPI</sequence>
<proteinExistence type="predicted"/>